<evidence type="ECO:0000256" key="3">
    <source>
        <dbReference type="ARBA" id="ARBA00022679"/>
    </source>
</evidence>
<keyword evidence="11" id="KW-1185">Reference proteome</keyword>
<dbReference type="STRING" id="1423755.FC40_GL000855"/>
<dbReference type="Pfam" id="PF00781">
    <property type="entry name" value="DAGK_cat"/>
    <property type="match status" value="1"/>
</dbReference>
<organism evidence="10 11">
    <name type="scientific">Ligilactobacillus hayakitensis DSM 18933 = JCM 14209</name>
    <dbReference type="NCBI Taxonomy" id="1423755"/>
    <lineage>
        <taxon>Bacteria</taxon>
        <taxon>Bacillati</taxon>
        <taxon>Bacillota</taxon>
        <taxon>Bacilli</taxon>
        <taxon>Lactobacillales</taxon>
        <taxon>Lactobacillaceae</taxon>
        <taxon>Ligilactobacillus</taxon>
    </lineage>
</organism>
<comment type="caution">
    <text evidence="10">The sequence shown here is derived from an EMBL/GenBank/DDBJ whole genome shotgun (WGS) entry which is preliminary data.</text>
</comment>
<reference evidence="10 11" key="1">
    <citation type="journal article" date="2015" name="Genome Announc.">
        <title>Expanding the biotechnology potential of lactobacilli through comparative genomics of 213 strains and associated genera.</title>
        <authorList>
            <person name="Sun Z."/>
            <person name="Harris H.M."/>
            <person name="McCann A."/>
            <person name="Guo C."/>
            <person name="Argimon S."/>
            <person name="Zhang W."/>
            <person name="Yang X."/>
            <person name="Jeffery I.B."/>
            <person name="Cooney J.C."/>
            <person name="Kagawa T.F."/>
            <person name="Liu W."/>
            <person name="Song Y."/>
            <person name="Salvetti E."/>
            <person name="Wrobel A."/>
            <person name="Rasinkangas P."/>
            <person name="Parkhill J."/>
            <person name="Rea M.C."/>
            <person name="O'Sullivan O."/>
            <person name="Ritari J."/>
            <person name="Douillard F.P."/>
            <person name="Paul Ross R."/>
            <person name="Yang R."/>
            <person name="Briner A.E."/>
            <person name="Felis G.E."/>
            <person name="de Vos W.M."/>
            <person name="Barrangou R."/>
            <person name="Klaenhammer T.R."/>
            <person name="Caufield P.W."/>
            <person name="Cui Y."/>
            <person name="Zhang H."/>
            <person name="O'Toole P.W."/>
        </authorList>
    </citation>
    <scope>NUCLEOTIDE SEQUENCE [LARGE SCALE GENOMIC DNA]</scope>
    <source>
        <strain evidence="10 11">DSM 18933</strain>
    </source>
</reference>
<evidence type="ECO:0000256" key="8">
    <source>
        <dbReference type="ARBA" id="ARBA00023264"/>
    </source>
</evidence>
<dbReference type="GO" id="GO:0016301">
    <property type="term" value="F:kinase activity"/>
    <property type="evidence" value="ECO:0007669"/>
    <property type="project" value="UniProtKB-KW"/>
</dbReference>
<dbReference type="eggNOG" id="COG1597">
    <property type="taxonomic scope" value="Bacteria"/>
</dbReference>
<dbReference type="InterPro" id="IPR045540">
    <property type="entry name" value="YegS/DAGK_C"/>
</dbReference>
<dbReference type="PATRIC" id="fig|1423755.3.peg.909"/>
<comment type="similarity">
    <text evidence="2">Belongs to the diacylglycerol/lipid kinase family.</text>
</comment>
<sequence>MKKYFIVVNKMAQKSKAEVIWATIKDSLDSRNIDYFVKYTTDNLNATKITTRFIKNLSRKDYEDYVIIAIGGNGTLVDTLNGIKNAGVYDFPLAFIPVGFDNAFAKGIGLSFDPLVALDQILNTTYPTYYDIGKYREVLRNKKGYFLNSFGIGMDAFITNIYNKKKKRRFFKKGFLAFLTSSIEAYFNQEAFSTTLRVSNSYQFFKRSYVVNIANHPYFEGNISLSPFANVRDHNLDLMIIENMHFLRYLIFIFNLYFKKQIPDKKFHRFKDNQIHLIIRSLEFVQIDGEEQGSHYLDIYFTSEKYPFWFDINSVPILKRK</sequence>
<name>A0A0R1WMD7_9LACO</name>
<dbReference type="Gene3D" id="2.60.200.40">
    <property type="match status" value="1"/>
</dbReference>
<keyword evidence="6" id="KW-0067">ATP-binding</keyword>
<dbReference type="GO" id="GO:0005524">
    <property type="term" value="F:ATP binding"/>
    <property type="evidence" value="ECO:0007669"/>
    <property type="project" value="UniProtKB-KW"/>
</dbReference>
<feature type="domain" description="DAGKc" evidence="9">
    <location>
        <begin position="1"/>
        <end position="141"/>
    </location>
</feature>
<dbReference type="Proteomes" id="UP000051054">
    <property type="component" value="Unassembled WGS sequence"/>
</dbReference>
<keyword evidence="4" id="KW-0547">Nucleotide-binding</keyword>
<keyword evidence="7" id="KW-0443">Lipid metabolism</keyword>
<evidence type="ECO:0000256" key="4">
    <source>
        <dbReference type="ARBA" id="ARBA00022741"/>
    </source>
</evidence>
<evidence type="ECO:0000256" key="6">
    <source>
        <dbReference type="ARBA" id="ARBA00022840"/>
    </source>
</evidence>
<dbReference type="InterPro" id="IPR050187">
    <property type="entry name" value="Lipid_Phosphate_FormReg"/>
</dbReference>
<dbReference type="Gene3D" id="3.40.50.10330">
    <property type="entry name" value="Probable inorganic polyphosphate/atp-NAD kinase, domain 1"/>
    <property type="match status" value="1"/>
</dbReference>
<evidence type="ECO:0000256" key="5">
    <source>
        <dbReference type="ARBA" id="ARBA00022777"/>
    </source>
</evidence>
<evidence type="ECO:0000256" key="7">
    <source>
        <dbReference type="ARBA" id="ARBA00023209"/>
    </source>
</evidence>
<dbReference type="PROSITE" id="PS50146">
    <property type="entry name" value="DAGK"/>
    <property type="match status" value="1"/>
</dbReference>
<proteinExistence type="inferred from homology"/>
<dbReference type="RefSeq" id="WP_025021667.1">
    <property type="nucleotide sequence ID" value="NZ_AZGD01000090.1"/>
</dbReference>
<dbReference type="SUPFAM" id="SSF111331">
    <property type="entry name" value="NAD kinase/diacylglycerol kinase-like"/>
    <property type="match status" value="1"/>
</dbReference>
<evidence type="ECO:0000313" key="11">
    <source>
        <dbReference type="Proteomes" id="UP000051054"/>
    </source>
</evidence>
<keyword evidence="5" id="KW-0418">Kinase</keyword>
<dbReference type="EMBL" id="AZGD01000090">
    <property type="protein sequence ID" value="KRM19066.1"/>
    <property type="molecule type" value="Genomic_DNA"/>
</dbReference>
<accession>A0A0R1WMD7</accession>
<evidence type="ECO:0000256" key="1">
    <source>
        <dbReference type="ARBA" id="ARBA00001946"/>
    </source>
</evidence>
<keyword evidence="3" id="KW-0808">Transferase</keyword>
<keyword evidence="7" id="KW-0594">Phospholipid biosynthesis</keyword>
<protein>
    <submittedName>
        <fullName evidence="10">Transcription regulator</fullName>
    </submittedName>
</protein>
<keyword evidence="8" id="KW-1208">Phospholipid metabolism</keyword>
<dbReference type="AlphaFoldDB" id="A0A0R1WMD7"/>
<keyword evidence="7" id="KW-0444">Lipid biosynthesis</keyword>
<dbReference type="GO" id="GO:0008654">
    <property type="term" value="P:phospholipid biosynthetic process"/>
    <property type="evidence" value="ECO:0007669"/>
    <property type="project" value="UniProtKB-KW"/>
</dbReference>
<evidence type="ECO:0000256" key="2">
    <source>
        <dbReference type="ARBA" id="ARBA00005983"/>
    </source>
</evidence>
<evidence type="ECO:0000259" key="9">
    <source>
        <dbReference type="PROSITE" id="PS50146"/>
    </source>
</evidence>
<dbReference type="Pfam" id="PF19279">
    <property type="entry name" value="YegS_C"/>
    <property type="match status" value="1"/>
</dbReference>
<comment type="cofactor">
    <cofactor evidence="1">
        <name>Mg(2+)</name>
        <dbReference type="ChEBI" id="CHEBI:18420"/>
    </cofactor>
</comment>
<dbReference type="InterPro" id="IPR001206">
    <property type="entry name" value="Diacylglycerol_kinase_cat_dom"/>
</dbReference>
<evidence type="ECO:0000313" key="10">
    <source>
        <dbReference type="EMBL" id="KRM19066.1"/>
    </source>
</evidence>
<gene>
    <name evidence="10" type="ORF">FC40_GL000855</name>
</gene>
<dbReference type="PANTHER" id="PTHR12358:SF54">
    <property type="entry name" value="SPHINGOSINE KINASE RELATED PROTEIN"/>
    <property type="match status" value="1"/>
</dbReference>
<dbReference type="InterPro" id="IPR016064">
    <property type="entry name" value="NAD/diacylglycerol_kinase_sf"/>
</dbReference>
<dbReference type="PANTHER" id="PTHR12358">
    <property type="entry name" value="SPHINGOSINE KINASE"/>
    <property type="match status" value="1"/>
</dbReference>
<dbReference type="InterPro" id="IPR017438">
    <property type="entry name" value="ATP-NAD_kinase_N"/>
</dbReference>